<protein>
    <submittedName>
        <fullName evidence="2">Uncharacterized protein</fullName>
    </submittedName>
</protein>
<reference evidence="2 3" key="1">
    <citation type="submission" date="2019-02" db="EMBL/GenBank/DDBJ databases">
        <title>Deep-cultivation of Planctomycetes and their phenomic and genomic characterization uncovers novel biology.</title>
        <authorList>
            <person name="Wiegand S."/>
            <person name="Jogler M."/>
            <person name="Boedeker C."/>
            <person name="Pinto D."/>
            <person name="Vollmers J."/>
            <person name="Rivas-Marin E."/>
            <person name="Kohn T."/>
            <person name="Peeters S.H."/>
            <person name="Heuer A."/>
            <person name="Rast P."/>
            <person name="Oberbeckmann S."/>
            <person name="Bunk B."/>
            <person name="Jeske O."/>
            <person name="Meyerdierks A."/>
            <person name="Storesund J.E."/>
            <person name="Kallscheuer N."/>
            <person name="Luecker S."/>
            <person name="Lage O.M."/>
            <person name="Pohl T."/>
            <person name="Merkel B.J."/>
            <person name="Hornburger P."/>
            <person name="Mueller R.-W."/>
            <person name="Bruemmer F."/>
            <person name="Labrenz M."/>
            <person name="Spormann A.M."/>
            <person name="Op Den Camp H."/>
            <person name="Overmann J."/>
            <person name="Amann R."/>
            <person name="Jetten M.S.M."/>
            <person name="Mascher T."/>
            <person name="Medema M.H."/>
            <person name="Devos D.P."/>
            <person name="Kaster A.-K."/>
            <person name="Ovreas L."/>
            <person name="Rohde M."/>
            <person name="Galperin M.Y."/>
            <person name="Jogler C."/>
        </authorList>
    </citation>
    <scope>NUCLEOTIDE SEQUENCE [LARGE SCALE GENOMIC DNA]</scope>
    <source>
        <strain evidence="2 3">Pla52o</strain>
    </source>
</reference>
<gene>
    <name evidence="2" type="ORF">Pla52o_58170</name>
</gene>
<proteinExistence type="predicted"/>
<accession>A0A5C6BCX8</accession>
<organism evidence="2 3">
    <name type="scientific">Novipirellula galeiformis</name>
    <dbReference type="NCBI Taxonomy" id="2528004"/>
    <lineage>
        <taxon>Bacteria</taxon>
        <taxon>Pseudomonadati</taxon>
        <taxon>Planctomycetota</taxon>
        <taxon>Planctomycetia</taxon>
        <taxon>Pirellulales</taxon>
        <taxon>Pirellulaceae</taxon>
        <taxon>Novipirellula</taxon>
    </lineage>
</organism>
<comment type="caution">
    <text evidence="2">The sequence shown here is derived from an EMBL/GenBank/DDBJ whole genome shotgun (WGS) entry which is preliminary data.</text>
</comment>
<keyword evidence="1" id="KW-0472">Membrane</keyword>
<evidence type="ECO:0000313" key="2">
    <source>
        <dbReference type="EMBL" id="TWU09908.1"/>
    </source>
</evidence>
<evidence type="ECO:0000313" key="3">
    <source>
        <dbReference type="Proteomes" id="UP000316304"/>
    </source>
</evidence>
<feature type="transmembrane region" description="Helical" evidence="1">
    <location>
        <begin position="117"/>
        <end position="142"/>
    </location>
</feature>
<sequence length="152" mass="16788">MIFNVPRQNNERVTQFATTADVRAVSDSSIPTYIGRYALTFGIAIAFDVVVRTIWTDVFAPIGMASMASYICTAPATKPRFRSLPRYAIALMLSAIFAFMAANAYKMAGVDEIVTSAWVVTGVFYTVIFGCMESLAFLWTCLLTPGRDPERK</sequence>
<dbReference type="EMBL" id="SJPT01000026">
    <property type="protein sequence ID" value="TWU09908.1"/>
    <property type="molecule type" value="Genomic_DNA"/>
</dbReference>
<keyword evidence="1" id="KW-1133">Transmembrane helix</keyword>
<keyword evidence="1" id="KW-0812">Transmembrane</keyword>
<evidence type="ECO:0000256" key="1">
    <source>
        <dbReference type="SAM" id="Phobius"/>
    </source>
</evidence>
<keyword evidence="3" id="KW-1185">Reference proteome</keyword>
<name>A0A5C6BCX8_9BACT</name>
<feature type="transmembrane region" description="Helical" evidence="1">
    <location>
        <begin position="87"/>
        <end position="105"/>
    </location>
</feature>
<dbReference type="Proteomes" id="UP000316304">
    <property type="component" value="Unassembled WGS sequence"/>
</dbReference>
<dbReference type="AlphaFoldDB" id="A0A5C6BCX8"/>